<keyword evidence="4" id="KW-0732">Signal</keyword>
<reference evidence="5 6" key="1">
    <citation type="submission" date="2019-02" db="EMBL/GenBank/DDBJ databases">
        <title>Deep-cultivation of Planctomycetes and their phenomic and genomic characterization uncovers novel biology.</title>
        <authorList>
            <person name="Wiegand S."/>
            <person name="Jogler M."/>
            <person name="Boedeker C."/>
            <person name="Pinto D."/>
            <person name="Vollmers J."/>
            <person name="Rivas-Marin E."/>
            <person name="Kohn T."/>
            <person name="Peeters S.H."/>
            <person name="Heuer A."/>
            <person name="Rast P."/>
            <person name="Oberbeckmann S."/>
            <person name="Bunk B."/>
            <person name="Jeske O."/>
            <person name="Meyerdierks A."/>
            <person name="Storesund J.E."/>
            <person name="Kallscheuer N."/>
            <person name="Luecker S."/>
            <person name="Lage O.M."/>
            <person name="Pohl T."/>
            <person name="Merkel B.J."/>
            <person name="Hornburger P."/>
            <person name="Mueller R.-W."/>
            <person name="Bruemmer F."/>
            <person name="Labrenz M."/>
            <person name="Spormann A.M."/>
            <person name="Op den Camp H."/>
            <person name="Overmann J."/>
            <person name="Amann R."/>
            <person name="Jetten M.S.M."/>
            <person name="Mascher T."/>
            <person name="Medema M.H."/>
            <person name="Devos D.P."/>
            <person name="Kaster A.-K."/>
            <person name="Ovreas L."/>
            <person name="Rohde M."/>
            <person name="Galperin M.Y."/>
            <person name="Jogler C."/>
        </authorList>
    </citation>
    <scope>NUCLEOTIDE SEQUENCE [LARGE SCALE GENOMIC DNA]</scope>
    <source>
        <strain evidence="5 6">Pan241w</strain>
    </source>
</reference>
<dbReference type="Pfam" id="PF13857">
    <property type="entry name" value="Ank_5"/>
    <property type="match status" value="1"/>
</dbReference>
<dbReference type="Gene3D" id="1.25.40.20">
    <property type="entry name" value="Ankyrin repeat-containing domain"/>
    <property type="match status" value="1"/>
</dbReference>
<sequence length="860" mass="98270" precursor="true">MFVLRKSIGLVAVVLSLSFSISSCDLLIAQETDSTSAETVPGEELPDLEERLRAVEGMEKKAGDEKLSLHELVKQRKYAELLGRIRAGEDPNSVDEKGQTPLHVAVSNYHLTIAMILIENGADINIKDQQNQSPIDLVNQGNDKEDAQRLVSLMQKRAALVKAGKHKVARPQKTRPVSVWLEPLKKHHAQLKKIDERFKALGALQNPPPKEDVKKQGELLVNATQSACAFLDQYTNTNRGPRRGLQEERQLVQEMRSMVERSTIMLKQLSQLQLPQDEDPNYEKRTAPFLQAAATDYLKQAVANRLEREGLGEFLKEEHVGRMQEKTVKRLELDLQGYFDKQLQQRIGIRLNDLKSLKAAARAKVRFHVRQEVAKLVVDISSNRMVIRLAQQIVLVLLEEQLWPMIRESLRPKGNLEERTHASVDTLMESCEELVALSNTDPAKVDLRKARRVFARAEGRLNAMRYLLKDAKRAKRKDLLDELEIGRNLLTLRYNLVAYQFMLTQDNEVVEQVTDENTIMKGLLEIVRYLVGHISESQLVLQGSSRTETSSTFGFSPTVLEFDQERYQSDKLGTPGVVIDRKRYYKVWEKEYVVRNQIKGRTIYTYRFWRPARGGQMMPRLGNHAWLCGMTPGKHVVQARVVTLDGEVYDFEYELNVDPVSQRNQDSLKRAYDKVKSGRSRFQRANTTQKKAQAARYYSSALTSFMYSYMRNGGEKSCQVDKYLAECNTVADWLLKAEEDRGRTLEAHYIKVMGAMCEICRQQGTAESFEKAKQYTAQAENVQARPGLKVERALSTCYGALKDMSVSIFNDIPQGRQYHEKYIQAQLKAGINLIGIDWVRSEFPKQIKVPEKTKEVTTKE</sequence>
<feature type="signal peptide" evidence="4">
    <location>
        <begin position="1"/>
        <end position="23"/>
    </location>
</feature>
<evidence type="ECO:0000256" key="4">
    <source>
        <dbReference type="SAM" id="SignalP"/>
    </source>
</evidence>
<organism evidence="5 6">
    <name type="scientific">Gimesia alba</name>
    <dbReference type="NCBI Taxonomy" id="2527973"/>
    <lineage>
        <taxon>Bacteria</taxon>
        <taxon>Pseudomonadati</taxon>
        <taxon>Planctomycetota</taxon>
        <taxon>Planctomycetia</taxon>
        <taxon>Planctomycetales</taxon>
        <taxon>Planctomycetaceae</taxon>
        <taxon>Gimesia</taxon>
    </lineage>
</organism>
<name>A0A517RH86_9PLAN</name>
<dbReference type="PROSITE" id="PS50297">
    <property type="entry name" value="ANK_REP_REGION"/>
    <property type="match status" value="1"/>
</dbReference>
<dbReference type="PROSITE" id="PS51257">
    <property type="entry name" value="PROKAR_LIPOPROTEIN"/>
    <property type="match status" value="1"/>
</dbReference>
<dbReference type="InterPro" id="IPR002110">
    <property type="entry name" value="Ankyrin_rpt"/>
</dbReference>
<evidence type="ECO:0000256" key="3">
    <source>
        <dbReference type="PROSITE-ProRule" id="PRU00023"/>
    </source>
</evidence>
<gene>
    <name evidence="5" type="ORF">Pan241w_33230</name>
</gene>
<evidence type="ECO:0000313" key="6">
    <source>
        <dbReference type="Proteomes" id="UP000317171"/>
    </source>
</evidence>
<dbReference type="PROSITE" id="PS50088">
    <property type="entry name" value="ANK_REPEAT"/>
    <property type="match status" value="1"/>
</dbReference>
<keyword evidence="2 3" id="KW-0040">ANK repeat</keyword>
<dbReference type="Proteomes" id="UP000317171">
    <property type="component" value="Chromosome"/>
</dbReference>
<dbReference type="AlphaFoldDB" id="A0A517RH86"/>
<feature type="chain" id="PRO_5022223718" evidence="4">
    <location>
        <begin position="24"/>
        <end position="860"/>
    </location>
</feature>
<protein>
    <submittedName>
        <fullName evidence="5">Ankyrin repeats (3 copies)</fullName>
    </submittedName>
</protein>
<dbReference type="SUPFAM" id="SSF48403">
    <property type="entry name" value="Ankyrin repeat"/>
    <property type="match status" value="1"/>
</dbReference>
<accession>A0A517RH86</accession>
<feature type="repeat" description="ANK" evidence="3">
    <location>
        <begin position="97"/>
        <end position="129"/>
    </location>
</feature>
<keyword evidence="1" id="KW-0677">Repeat</keyword>
<dbReference type="InterPro" id="IPR036770">
    <property type="entry name" value="Ankyrin_rpt-contain_sf"/>
</dbReference>
<proteinExistence type="predicted"/>
<dbReference type="EMBL" id="CP036269">
    <property type="protein sequence ID" value="QDT43223.1"/>
    <property type="molecule type" value="Genomic_DNA"/>
</dbReference>
<dbReference type="SMART" id="SM00248">
    <property type="entry name" value="ANK"/>
    <property type="match status" value="1"/>
</dbReference>
<evidence type="ECO:0000256" key="2">
    <source>
        <dbReference type="ARBA" id="ARBA00023043"/>
    </source>
</evidence>
<dbReference type="PANTHER" id="PTHR24197">
    <property type="entry name" value="ANKYRIN REPEAT DOMAIN-CONTAINING PROTEIN 61"/>
    <property type="match status" value="1"/>
</dbReference>
<evidence type="ECO:0000256" key="1">
    <source>
        <dbReference type="ARBA" id="ARBA00022737"/>
    </source>
</evidence>
<evidence type="ECO:0000313" key="5">
    <source>
        <dbReference type="EMBL" id="QDT43223.1"/>
    </source>
</evidence>
<keyword evidence="6" id="KW-1185">Reference proteome</keyword>
<dbReference type="KEGG" id="gaz:Pan241w_33230"/>
<dbReference type="PANTHER" id="PTHR24197:SF44">
    <property type="entry name" value="ANKYRIN REPEAT DOMAIN-CONTAINING PROTEIN 54"/>
    <property type="match status" value="1"/>
</dbReference>